<keyword evidence="2" id="KW-1185">Reference proteome</keyword>
<name>A0A225AJJ0_TALAT</name>
<evidence type="ECO:0008006" key="3">
    <source>
        <dbReference type="Google" id="ProtNLM"/>
    </source>
</evidence>
<dbReference type="GeneID" id="31002528"/>
<sequence length="270" mass="30661">MSNSRFEIRKLEPEHVDWARAILSLSNIFHSPAWSKIYHENKTERLYYAYNASEYLVRHQIESGWSYGVFDREYEFKQPSSSISSHGGALYWDRNDKTATSADLLAQMDFPLVSIALALDAAEPLDPARVASLAETLPFYARLMQRVDELDDGSKRERRPVTGPRQVMLRNGTSTRPDYEGLGLMKKAAHLLMRDAAEAGFRAISIETLSDAVQHVWMNPPEPYRAVLVVQVRISECEEKEAVDVDGEKKSVVLHPDVPQIATRIQVDLK</sequence>
<dbReference type="Gene3D" id="3.40.630.30">
    <property type="match status" value="1"/>
</dbReference>
<gene>
    <name evidence="1" type="ORF">UA08_02773</name>
</gene>
<evidence type="ECO:0000313" key="2">
    <source>
        <dbReference type="Proteomes" id="UP000214365"/>
    </source>
</evidence>
<dbReference type="EMBL" id="LFMY01000003">
    <property type="protein sequence ID" value="OKL61671.1"/>
    <property type="molecule type" value="Genomic_DNA"/>
</dbReference>
<dbReference type="Proteomes" id="UP000214365">
    <property type="component" value="Unassembled WGS sequence"/>
</dbReference>
<dbReference type="OrthoDB" id="5169850at2759"/>
<proteinExistence type="predicted"/>
<evidence type="ECO:0000313" key="1">
    <source>
        <dbReference type="EMBL" id="OKL61671.1"/>
    </source>
</evidence>
<dbReference type="AlphaFoldDB" id="A0A225AJJ0"/>
<protein>
    <recommendedName>
        <fullName evidence="3">N-acetyltransferase domain-containing protein</fullName>
    </recommendedName>
</protein>
<accession>A0A225AJJ0</accession>
<dbReference type="RefSeq" id="XP_020121792.1">
    <property type="nucleotide sequence ID" value="XM_020264852.1"/>
</dbReference>
<comment type="caution">
    <text evidence="1">The sequence shown here is derived from an EMBL/GenBank/DDBJ whole genome shotgun (WGS) entry which is preliminary data.</text>
</comment>
<reference evidence="1 2" key="1">
    <citation type="submission" date="2015-06" db="EMBL/GenBank/DDBJ databases">
        <title>Talaromyces atroroseus IBT 11181 draft genome.</title>
        <authorList>
            <person name="Rasmussen K.B."/>
            <person name="Rasmussen S."/>
            <person name="Petersen B."/>
            <person name="Sicheritz-Ponten T."/>
            <person name="Mortensen U.H."/>
            <person name="Thrane U."/>
        </authorList>
    </citation>
    <scope>NUCLEOTIDE SEQUENCE [LARGE SCALE GENOMIC DNA]</scope>
    <source>
        <strain evidence="1 2">IBT 11181</strain>
    </source>
</reference>
<organism evidence="1 2">
    <name type="scientific">Talaromyces atroroseus</name>
    <dbReference type="NCBI Taxonomy" id="1441469"/>
    <lineage>
        <taxon>Eukaryota</taxon>
        <taxon>Fungi</taxon>
        <taxon>Dikarya</taxon>
        <taxon>Ascomycota</taxon>
        <taxon>Pezizomycotina</taxon>
        <taxon>Eurotiomycetes</taxon>
        <taxon>Eurotiomycetidae</taxon>
        <taxon>Eurotiales</taxon>
        <taxon>Trichocomaceae</taxon>
        <taxon>Talaromyces</taxon>
        <taxon>Talaromyces sect. Trachyspermi</taxon>
    </lineage>
</organism>